<feature type="region of interest" description="Disordered" evidence="1">
    <location>
        <begin position="1"/>
        <end position="25"/>
    </location>
</feature>
<evidence type="ECO:0000313" key="2">
    <source>
        <dbReference type="EMBL" id="RZC52922.1"/>
    </source>
</evidence>
<dbReference type="Proteomes" id="UP000316621">
    <property type="component" value="Chromosome 2"/>
</dbReference>
<feature type="region of interest" description="Disordered" evidence="1">
    <location>
        <begin position="43"/>
        <end position="65"/>
    </location>
</feature>
<organism evidence="2 3">
    <name type="scientific">Papaver somniferum</name>
    <name type="common">Opium poppy</name>
    <dbReference type="NCBI Taxonomy" id="3469"/>
    <lineage>
        <taxon>Eukaryota</taxon>
        <taxon>Viridiplantae</taxon>
        <taxon>Streptophyta</taxon>
        <taxon>Embryophyta</taxon>
        <taxon>Tracheophyta</taxon>
        <taxon>Spermatophyta</taxon>
        <taxon>Magnoliopsida</taxon>
        <taxon>Ranunculales</taxon>
        <taxon>Papaveraceae</taxon>
        <taxon>Papaveroideae</taxon>
        <taxon>Papaver</taxon>
    </lineage>
</organism>
<accession>A0A4Y7IYU9</accession>
<evidence type="ECO:0000256" key="1">
    <source>
        <dbReference type="SAM" id="MobiDB-lite"/>
    </source>
</evidence>
<name>A0A4Y7IYU9_PAPSO</name>
<dbReference type="AlphaFoldDB" id="A0A4Y7IYU9"/>
<evidence type="ECO:0000313" key="3">
    <source>
        <dbReference type="Proteomes" id="UP000316621"/>
    </source>
</evidence>
<dbReference type="EMBL" id="CM010716">
    <property type="protein sequence ID" value="RZC52922.1"/>
    <property type="molecule type" value="Genomic_DNA"/>
</dbReference>
<feature type="compositionally biased region" description="Basic and acidic residues" evidence="1">
    <location>
        <begin position="44"/>
        <end position="58"/>
    </location>
</feature>
<reference evidence="2 3" key="1">
    <citation type="journal article" date="2018" name="Science">
        <title>The opium poppy genome and morphinan production.</title>
        <authorList>
            <person name="Guo L."/>
            <person name="Winzer T."/>
            <person name="Yang X."/>
            <person name="Li Y."/>
            <person name="Ning Z."/>
            <person name="He Z."/>
            <person name="Teodor R."/>
            <person name="Lu Y."/>
            <person name="Bowser T.A."/>
            <person name="Graham I.A."/>
            <person name="Ye K."/>
        </authorList>
    </citation>
    <scope>NUCLEOTIDE SEQUENCE [LARGE SCALE GENOMIC DNA]</scope>
    <source>
        <strain evidence="3">cv. HN1</strain>
        <tissue evidence="2">Leaves</tissue>
    </source>
</reference>
<keyword evidence="3" id="KW-1185">Reference proteome</keyword>
<proteinExistence type="predicted"/>
<protein>
    <submittedName>
        <fullName evidence="2">Uncharacterized protein</fullName>
    </submittedName>
</protein>
<dbReference type="Gramene" id="RZC52922">
    <property type="protein sequence ID" value="RZC52922"/>
    <property type="gene ID" value="C5167_021342"/>
</dbReference>
<sequence>MAMLPKFIGDQVADGQKPGGTEHNHRPMRLSWKVLLMLLGRSSDGSRKSYDGPLDYKSKGSSPRTGTRANIILIGVYLRLNLFQF</sequence>
<gene>
    <name evidence="2" type="ORF">C5167_021342</name>
</gene>